<gene>
    <name evidence="4" type="ORF">NCGR_LOCUS13586</name>
</gene>
<feature type="region of interest" description="Disordered" evidence="2">
    <location>
        <begin position="535"/>
        <end position="554"/>
    </location>
</feature>
<reference evidence="4" key="1">
    <citation type="submission" date="2020-10" db="EMBL/GenBank/DDBJ databases">
        <authorList>
            <person name="Han B."/>
            <person name="Lu T."/>
            <person name="Zhao Q."/>
            <person name="Huang X."/>
            <person name="Zhao Y."/>
        </authorList>
    </citation>
    <scope>NUCLEOTIDE SEQUENCE</scope>
</reference>
<dbReference type="GO" id="GO:0008270">
    <property type="term" value="F:zinc ion binding"/>
    <property type="evidence" value="ECO:0007669"/>
    <property type="project" value="UniProtKB-KW"/>
</dbReference>
<feature type="region of interest" description="Disordered" evidence="2">
    <location>
        <begin position="415"/>
        <end position="438"/>
    </location>
</feature>
<keyword evidence="1" id="KW-0863">Zinc-finger</keyword>
<feature type="compositionally biased region" description="Pro residues" evidence="2">
    <location>
        <begin position="1"/>
        <end position="14"/>
    </location>
</feature>
<protein>
    <recommendedName>
        <fullName evidence="3">RING-type domain-containing protein</fullName>
    </recommendedName>
</protein>
<evidence type="ECO:0000256" key="2">
    <source>
        <dbReference type="SAM" id="MobiDB-lite"/>
    </source>
</evidence>
<dbReference type="PANTHER" id="PTHR46519:SF17">
    <property type="entry name" value="RING-TYPE DOMAIN-CONTAINING PROTEIN"/>
    <property type="match status" value="1"/>
</dbReference>
<feature type="region of interest" description="Disordered" evidence="2">
    <location>
        <begin position="499"/>
        <end position="530"/>
    </location>
</feature>
<evidence type="ECO:0000313" key="4">
    <source>
        <dbReference type="EMBL" id="CAD6220002.1"/>
    </source>
</evidence>
<organism evidence="4 5">
    <name type="scientific">Miscanthus lutarioriparius</name>
    <dbReference type="NCBI Taxonomy" id="422564"/>
    <lineage>
        <taxon>Eukaryota</taxon>
        <taxon>Viridiplantae</taxon>
        <taxon>Streptophyta</taxon>
        <taxon>Embryophyta</taxon>
        <taxon>Tracheophyta</taxon>
        <taxon>Spermatophyta</taxon>
        <taxon>Magnoliopsida</taxon>
        <taxon>Liliopsida</taxon>
        <taxon>Poales</taxon>
        <taxon>Poaceae</taxon>
        <taxon>PACMAD clade</taxon>
        <taxon>Panicoideae</taxon>
        <taxon>Andropogonodae</taxon>
        <taxon>Andropogoneae</taxon>
        <taxon>Saccharinae</taxon>
        <taxon>Miscanthus</taxon>
    </lineage>
</organism>
<feature type="compositionally biased region" description="Pro residues" evidence="2">
    <location>
        <begin position="540"/>
        <end position="551"/>
    </location>
</feature>
<dbReference type="Proteomes" id="UP000604825">
    <property type="component" value="Unassembled WGS sequence"/>
</dbReference>
<dbReference type="SUPFAM" id="SSF57850">
    <property type="entry name" value="RING/U-box"/>
    <property type="match status" value="1"/>
</dbReference>
<dbReference type="PANTHER" id="PTHR46519">
    <property type="entry name" value="RING/U-BOX SUPERFAMILY PROTEIN"/>
    <property type="match status" value="1"/>
</dbReference>
<feature type="domain" description="RING-type" evidence="3">
    <location>
        <begin position="652"/>
        <end position="691"/>
    </location>
</feature>
<name>A0A811NF59_9POAL</name>
<accession>A0A811NF59</accession>
<evidence type="ECO:0000313" key="5">
    <source>
        <dbReference type="Proteomes" id="UP000604825"/>
    </source>
</evidence>
<keyword evidence="5" id="KW-1185">Reference proteome</keyword>
<dbReference type="PROSITE" id="PS50089">
    <property type="entry name" value="ZF_RING_2"/>
    <property type="match status" value="1"/>
</dbReference>
<dbReference type="AlphaFoldDB" id="A0A811NF59"/>
<dbReference type="EMBL" id="CAJGYO010000003">
    <property type="protein sequence ID" value="CAD6220002.1"/>
    <property type="molecule type" value="Genomic_DNA"/>
</dbReference>
<comment type="caution">
    <text evidence="4">The sequence shown here is derived from an EMBL/GenBank/DDBJ whole genome shotgun (WGS) entry which is preliminary data.</text>
</comment>
<feature type="region of interest" description="Disordered" evidence="2">
    <location>
        <begin position="334"/>
        <end position="367"/>
    </location>
</feature>
<proteinExistence type="predicted"/>
<dbReference type="OrthoDB" id="6078042at2759"/>
<dbReference type="InterPro" id="IPR013083">
    <property type="entry name" value="Znf_RING/FYVE/PHD"/>
</dbReference>
<dbReference type="Gene3D" id="3.30.40.10">
    <property type="entry name" value="Zinc/RING finger domain, C3HC4 (zinc finger)"/>
    <property type="match status" value="1"/>
</dbReference>
<feature type="compositionally biased region" description="Basic and acidic residues" evidence="2">
    <location>
        <begin position="428"/>
        <end position="438"/>
    </location>
</feature>
<dbReference type="CDD" id="cd16647">
    <property type="entry name" value="mRING-HC-C3HC5_NEU1"/>
    <property type="match status" value="1"/>
</dbReference>
<feature type="region of interest" description="Disordered" evidence="2">
    <location>
        <begin position="90"/>
        <end position="115"/>
    </location>
</feature>
<sequence length="704" mass="80239">MGDVPAPAPAPAPLVPDIDMTPRRRREPSEPRSDSDWDAGSSREGSPDLLRRAPAVQISRASSSSSSSWLREIERDRVRLVREWVHMAARDRDDDAGPPPSPVPEHARRDAPRIRGRQARLELVMRMAADRQAELHRLSQHRAVSDFPHRNRIHALLRGRFLRNGGLPEERRPPSVAARELGQLRQRHPVSGLSWRGYIFKEFMMLNIASAVAALGFSVSLQMFGLKKQKDTDHLKLLRRDMSGQVRISLQQIDSTATTSGFESGSPSIAEVFCGSHSQAESQEDLEHERRDWQQFSHAVIGEESERSWHENADNISSHEGTAVEEDNTDHLPEANEESTSVEHLPEGLEESISDGSLPEAQEDQHDSDHLPAVFEELHDNNHFQESHGEWSRDDRPIEVYDEWQSDDHLPEVNEEWHNDDESNDTADNWRDNNSDQPIDHDAALIRRANTFIPGDDDNVYSTELRELLSRRSVSNLLHSAFRENLDRLIRSYVERQGRGPLPWDLEGTTPAPPSPDQNQEQQRDDEDQELQNTVNRPPLVIPPPPMPPRQPLWHSELHRNNWIRQNIHRSSSDIEWEAINDLRADMARLQQGMSHMQRMLEACMDMQLELQRSVRQEVSAALNRFIGEQGGESKEIINDGSKWINVRKGTCCICCETPIDSLLYRCGHMCTCSKCANELVRGGGKCPLCRAPIIEVIRAYFIM</sequence>
<dbReference type="Pfam" id="PF13920">
    <property type="entry name" value="zf-C3HC4_3"/>
    <property type="match status" value="1"/>
</dbReference>
<evidence type="ECO:0000259" key="3">
    <source>
        <dbReference type="PROSITE" id="PS50089"/>
    </source>
</evidence>
<keyword evidence="1" id="KW-0479">Metal-binding</keyword>
<dbReference type="InterPro" id="IPR001841">
    <property type="entry name" value="Znf_RING"/>
</dbReference>
<evidence type="ECO:0000256" key="1">
    <source>
        <dbReference type="PROSITE-ProRule" id="PRU00175"/>
    </source>
</evidence>
<keyword evidence="1" id="KW-0862">Zinc</keyword>
<feature type="region of interest" description="Disordered" evidence="2">
    <location>
        <begin position="1"/>
        <end position="69"/>
    </location>
</feature>